<dbReference type="Proteomes" id="UP000324222">
    <property type="component" value="Unassembled WGS sequence"/>
</dbReference>
<dbReference type="EMBL" id="VSRR010009534">
    <property type="protein sequence ID" value="MPC50491.1"/>
    <property type="molecule type" value="Genomic_DNA"/>
</dbReference>
<reference evidence="4 5" key="1">
    <citation type="submission" date="2019-05" db="EMBL/GenBank/DDBJ databases">
        <title>Another draft genome of Portunus trituberculatus and its Hox gene families provides insights of decapod evolution.</title>
        <authorList>
            <person name="Jeong J.-H."/>
            <person name="Song I."/>
            <person name="Kim S."/>
            <person name="Choi T."/>
            <person name="Kim D."/>
            <person name="Ryu S."/>
            <person name="Kim W."/>
        </authorList>
    </citation>
    <scope>NUCLEOTIDE SEQUENCE [LARGE SCALE GENOMIC DNA]</scope>
    <source>
        <tissue evidence="4">Muscle</tissue>
    </source>
</reference>
<evidence type="ECO:0000259" key="3">
    <source>
        <dbReference type="SMART" id="SM01027"/>
    </source>
</evidence>
<keyword evidence="1" id="KW-0694">RNA-binding</keyword>
<dbReference type="InterPro" id="IPR036866">
    <property type="entry name" value="RibonucZ/Hydroxyglut_hydro"/>
</dbReference>
<dbReference type="GO" id="GO:0005847">
    <property type="term" value="C:mRNA cleavage and polyadenylation specificity factor complex"/>
    <property type="evidence" value="ECO:0007669"/>
    <property type="project" value="InterPro"/>
</dbReference>
<dbReference type="Pfam" id="PF10996">
    <property type="entry name" value="Beta-Casp"/>
    <property type="match status" value="1"/>
</dbReference>
<dbReference type="AlphaFoldDB" id="A0A5B7FST9"/>
<organism evidence="4 5">
    <name type="scientific">Portunus trituberculatus</name>
    <name type="common">Swimming crab</name>
    <name type="synonym">Neptunus trituberculatus</name>
    <dbReference type="NCBI Taxonomy" id="210409"/>
    <lineage>
        <taxon>Eukaryota</taxon>
        <taxon>Metazoa</taxon>
        <taxon>Ecdysozoa</taxon>
        <taxon>Arthropoda</taxon>
        <taxon>Crustacea</taxon>
        <taxon>Multicrustacea</taxon>
        <taxon>Malacostraca</taxon>
        <taxon>Eumalacostraca</taxon>
        <taxon>Eucarida</taxon>
        <taxon>Decapoda</taxon>
        <taxon>Pleocyemata</taxon>
        <taxon>Brachyura</taxon>
        <taxon>Eubrachyura</taxon>
        <taxon>Portunoidea</taxon>
        <taxon>Portunidae</taxon>
        <taxon>Portuninae</taxon>
        <taxon>Portunus</taxon>
    </lineage>
</organism>
<feature type="domain" description="Beta-Casp" evidence="3">
    <location>
        <begin position="121"/>
        <end position="246"/>
    </location>
</feature>
<keyword evidence="1" id="KW-0539">Nucleus</keyword>
<accession>A0A5B7FST9</accession>
<keyword evidence="5" id="KW-1185">Reference proteome</keyword>
<dbReference type="GO" id="GO:0003723">
    <property type="term" value="F:RNA binding"/>
    <property type="evidence" value="ECO:0007669"/>
    <property type="project" value="UniProtKB-KW"/>
</dbReference>
<protein>
    <recommendedName>
        <fullName evidence="1">Cleavage and polyadenylation specificity factor subunit 2</fullName>
    </recommendedName>
    <alternativeName>
        <fullName evidence="1">Cleavage and polyadenylation specificity factor 100 kDa subunit</fullName>
    </alternativeName>
</protein>
<evidence type="ECO:0000313" key="5">
    <source>
        <dbReference type="Proteomes" id="UP000324222"/>
    </source>
</evidence>
<name>A0A5B7FST9_PORTR</name>
<comment type="caution">
    <text evidence="4">The sequence shown here is derived from an EMBL/GenBank/DDBJ whole genome shotgun (WGS) entry which is preliminary data.</text>
</comment>
<dbReference type="Pfam" id="PF16661">
    <property type="entry name" value="Lactamase_B_6"/>
    <property type="match status" value="1"/>
</dbReference>
<evidence type="ECO:0000256" key="2">
    <source>
        <dbReference type="SAM" id="MobiDB-lite"/>
    </source>
</evidence>
<proteinExistence type="inferred from homology"/>
<dbReference type="InterPro" id="IPR001279">
    <property type="entry name" value="Metallo-B-lactamas"/>
</dbReference>
<dbReference type="SUPFAM" id="SSF56281">
    <property type="entry name" value="Metallo-hydrolase/oxidoreductase"/>
    <property type="match status" value="1"/>
</dbReference>
<comment type="subcellular location">
    <subcellularLocation>
        <location evidence="1">Nucleus</location>
    </subcellularLocation>
</comment>
<dbReference type="OrthoDB" id="64353at2759"/>
<dbReference type="PANTHER" id="PTHR45922">
    <property type="entry name" value="CLEAVAGE AND POLYADENYLATION SPECIFICITY FACTOR SUBUNIT 2"/>
    <property type="match status" value="1"/>
</dbReference>
<feature type="region of interest" description="Disordered" evidence="2">
    <location>
        <begin position="269"/>
        <end position="289"/>
    </location>
</feature>
<dbReference type="InterPro" id="IPR022712">
    <property type="entry name" value="Beta_Casp"/>
</dbReference>
<dbReference type="GO" id="GO:0006398">
    <property type="term" value="P:mRNA 3'-end processing by stem-loop binding and cleavage"/>
    <property type="evidence" value="ECO:0007669"/>
    <property type="project" value="InterPro"/>
</dbReference>
<keyword evidence="1" id="KW-0507">mRNA processing</keyword>
<evidence type="ECO:0000256" key="1">
    <source>
        <dbReference type="RuleBase" id="RU365006"/>
    </source>
</evidence>
<dbReference type="Gene3D" id="3.40.50.10890">
    <property type="match status" value="1"/>
</dbReference>
<dbReference type="PANTHER" id="PTHR45922:SF1">
    <property type="entry name" value="CLEAVAGE AND POLYADENYLATION SPECIFICITY FACTOR SUBUNIT 2"/>
    <property type="match status" value="1"/>
</dbReference>
<dbReference type="InterPro" id="IPR027075">
    <property type="entry name" value="CPSF2"/>
</dbReference>
<gene>
    <name evidence="4" type="primary">Cpsf100_1</name>
    <name evidence="4" type="ORF">E2C01_044320</name>
</gene>
<dbReference type="SMART" id="SM01027">
    <property type="entry name" value="Beta-Casp"/>
    <property type="match status" value="1"/>
</dbReference>
<comment type="similarity">
    <text evidence="1">Belongs to the metallo-beta-lactamase superfamily. RNA-metabolizing metallo-beta-lactamase-like family. CPSF2/YSH1 subfamily.</text>
</comment>
<sequence>MYPVTVTHGVSLCCVSGKGIGLSISAQPAGHMIGGAIWRIIKDGEGDIVYAVDFNHKKERHLGGCELDKISRPSLLITDAFNSSYRQERRRHRDEKLVAQLQETCRNGGNVLVATDTGGRVLEMTHMLEQMWNTKESGLSAYSLAILSNTGYHVIHFAKQMIEWMSEKLTKAFDTLRTNPFSFKHLKFCHNLTDLSRLPSPKVVLASFPDLESGYSRELFVQWATNPKNTIILTSRTGPDSLARRLIDNPQIRTFKLLEKRRVRLEGPELDEHYRQKREKQQQQQRIKEEHIRVNSSSYKLQALPSPSSSSSSSLVEKYSLSDELAVSSEVFKLLREAKDQLAVVDRWGALGRGKDESAGQCYSYDSEGSTGYGGLVGHMKRWEG</sequence>
<evidence type="ECO:0000313" key="4">
    <source>
        <dbReference type="EMBL" id="MPC50491.1"/>
    </source>
</evidence>